<keyword evidence="9" id="KW-0175">Coiled coil</keyword>
<protein>
    <recommendedName>
        <fullName evidence="25">Dynein heavy chain 14, axonemal</fullName>
    </recommendedName>
</protein>
<dbReference type="Gene3D" id="3.10.490.20">
    <property type="match status" value="1"/>
</dbReference>
<evidence type="ECO:0000256" key="9">
    <source>
        <dbReference type="ARBA" id="ARBA00023054"/>
    </source>
</evidence>
<keyword evidence="15" id="KW-1133">Transmembrane helix</keyword>
<dbReference type="GeneTree" id="ENSGT00940000165101"/>
<keyword evidence="16" id="KW-0732">Signal</keyword>
<keyword evidence="15" id="KW-0472">Membrane</keyword>
<evidence type="ECO:0000256" key="16">
    <source>
        <dbReference type="SAM" id="SignalP"/>
    </source>
</evidence>
<dbReference type="PANTHER" id="PTHR22878:SF64">
    <property type="entry name" value="DYNEIN AXONEMAL HEAVY CHAIN 14"/>
    <property type="match status" value="1"/>
</dbReference>
<feature type="domain" description="Dynein heavy chain C-terminal" evidence="22">
    <location>
        <begin position="2484"/>
        <end position="2868"/>
    </location>
</feature>
<evidence type="ECO:0000256" key="11">
    <source>
        <dbReference type="ARBA" id="ARBA00023175"/>
    </source>
</evidence>
<reference evidence="23" key="2">
    <citation type="submission" date="2025-09" db="UniProtKB">
        <authorList>
            <consortium name="Ensembl"/>
        </authorList>
    </citation>
    <scope>IDENTIFICATION</scope>
</reference>
<keyword evidence="6" id="KW-0547">Nucleotide-binding</keyword>
<feature type="domain" description="Dynein heavy chain AAA module D4" evidence="19">
    <location>
        <begin position="1457"/>
        <end position="1691"/>
    </location>
</feature>
<evidence type="ECO:0000256" key="4">
    <source>
        <dbReference type="ARBA" id="ARBA00022490"/>
    </source>
</evidence>
<dbReference type="Pfam" id="PF12781">
    <property type="entry name" value="AAA_9"/>
    <property type="match status" value="2"/>
</dbReference>
<keyword evidence="12" id="KW-0206">Cytoskeleton</keyword>
<dbReference type="GO" id="GO:0045505">
    <property type="term" value="F:dynein intermediate chain binding"/>
    <property type="evidence" value="ECO:0007669"/>
    <property type="project" value="InterPro"/>
</dbReference>
<dbReference type="InterPro" id="IPR024317">
    <property type="entry name" value="Dynein_heavy_chain_D4_dom"/>
</dbReference>
<dbReference type="Proteomes" id="UP000472273">
    <property type="component" value="Unplaced"/>
</dbReference>
<dbReference type="FunFam" id="3.10.490.20:FF:000005">
    <property type="entry name" value="Dynein axonemal heavy chain 6"/>
    <property type="match status" value="1"/>
</dbReference>
<evidence type="ECO:0000256" key="8">
    <source>
        <dbReference type="ARBA" id="ARBA00023017"/>
    </source>
</evidence>
<name>A0A670Z5Z7_PSETE</name>
<evidence type="ECO:0000256" key="15">
    <source>
        <dbReference type="SAM" id="Phobius"/>
    </source>
</evidence>
<dbReference type="Pfam" id="PF12780">
    <property type="entry name" value="AAA_8"/>
    <property type="match status" value="1"/>
</dbReference>
<dbReference type="Pfam" id="PF12777">
    <property type="entry name" value="MT"/>
    <property type="match status" value="1"/>
</dbReference>
<dbReference type="InterPro" id="IPR035706">
    <property type="entry name" value="AAA_9"/>
</dbReference>
<keyword evidence="5" id="KW-0493">Microtubule</keyword>
<evidence type="ECO:0000256" key="14">
    <source>
        <dbReference type="SAM" id="MobiDB-lite"/>
    </source>
</evidence>
<dbReference type="InterPro" id="IPR027417">
    <property type="entry name" value="P-loop_NTPase"/>
</dbReference>
<evidence type="ECO:0008006" key="25">
    <source>
        <dbReference type="Google" id="ProtNLM"/>
    </source>
</evidence>
<dbReference type="GO" id="GO:0005524">
    <property type="term" value="F:ATP binding"/>
    <property type="evidence" value="ECO:0007669"/>
    <property type="project" value="UniProtKB-KW"/>
</dbReference>
<dbReference type="Gene3D" id="1.10.8.710">
    <property type="match status" value="1"/>
</dbReference>
<dbReference type="Pfam" id="PF17852">
    <property type="entry name" value="Dynein_AAA_lid"/>
    <property type="match status" value="1"/>
</dbReference>
<dbReference type="InterPro" id="IPR026983">
    <property type="entry name" value="DHC"/>
</dbReference>
<dbReference type="SUPFAM" id="SSF52540">
    <property type="entry name" value="P-loop containing nucleoside triphosphate hydrolases"/>
    <property type="match status" value="3"/>
</dbReference>
<evidence type="ECO:0000259" key="19">
    <source>
        <dbReference type="Pfam" id="PF12780"/>
    </source>
</evidence>
<dbReference type="InterPro" id="IPR024743">
    <property type="entry name" value="Dynein_HC_stalk"/>
</dbReference>
<sequence length="2872" mass="329848">MITVFMFIIHILPLDYCFQDDALKKDDGEYIYCLIRSRDDPKAAYNPYDLQVVSANMARRSKEYWTISASYVSKINTAYTYTLDEFCEEQYQQSQHALSQLQSFKDKVIEVIQACFLKVAKEKGAETLFQPSLYDLKEKPKYFEIAEWRHIMERFSKFLKLVDRIFQEFLRRLVNNAINTLLEIFKGSSNMTISKKKTNESLMRLVSCIYFIIKTLFKIGFIMNSDFENIFKLPYFPLDQVTPFSQDSRLSIFIDQSLHKIMQQCEDYTDFEPGHYQSTWPNCDLILGTDPDYQNKILELLSLQSSSLARVESYSRNFMEYCSMVDKAKYTNDKMVALERELTTKEFRNILENYTVDVKEIVCMLIEKRISLFRVNSLNFQTDCLPYFEGLLKTIHFHFYTAIDTKNVHLVEVEYHYLSELHFIANDYNIFLPHQQLALYQTVVRTLQNLQSTILICEKMKDDYVIKFNESLGEFMDNLQVEMKEYKSKVRNPVLLLSETLPKTAKEMIENLIEEAGIISEKILNYANYQHVLDGAIGDMKSLSVEKLSHRSQAGDSQRVNAELSEIEGELQLRKLLWDSHEDWAKLIFKWKHTIFWNLDVDVIQSEVNRFMQRIHILEKGKMQLRYKWHECNLCTVIQGYASFEYGYEYLGCSPRLVITPLTDQCWLTITGALQLNLGCCLAGPAGTGKTETVKDLSKVSAIFYIMILFLMNVMTFTFLLRYKGRVELPDNLKSLFRPMSMVIPDYELIAEIMLFSEGFKSAKLLSGKIINLYQLSSKRLSLQDHYDFGMRAIKTVLIRVGQRYNKKRFSAMEETLITIDILKEVNLPKLIAEDVPVFEDIIRDLFTEMEVPKVNPKRLESAISLAIQHLSLQPWENQIEKVIQLYNQLMARAGVMLVGPTGGGKTTIRTILEKALIIFPLVDMESATKLDSAGEGHKVDTFVVNPKCVTIDELFGQTNPSTMEWSDGLLSSAVRGFAKLGIKKAKRKDPSLGINSEMQDLYTVSTHNIVIPYIAEILEKLRRIFSETSVDWQWIILDGPVDPLWIENLNSVLDDSRTLCLANSERIYLSSAFRVIFEVDSVSQANPATISRCAMVYVDPADLGWEPYVKTWLQGISEIIPENSIEYLESLFHSSIKIGLTFLNKHKKMQAFPVHQLGIVMNICRIIDSFIHVMKLSQVSQDSKNKNYSKQQNKSKERDKKKKTQIKGGEIWFWEKEPNKMLILLEKIFIFAFTWAVGGILKREEEHEGETLIDINTSQDELAHVTSEFNYLVRELFDKKPPTNKTVFDYFVDLQTGEFEPWGHLVPSTQFLIQKGEYSCSCFMLLNYFESPGKHLISARTTAAQTKSLITQKLILKSKDVIGAPQSQQALLFIDDLNMPVAEIYGSKPPLEFIRQFVELGGFYDTKHLEWKHVQDIATVACCTPLNVGSNEISTRLLSHFCILVLPATSLQSLQRIFQIGWNGNGKATCASLASYISECSIYRLSTSYNYTFAHFQEDIKKVYKQAGAEGKRTILLITDSDIIQESFVEVLSCILKSGQVPHLFEKDELNNIIESLTSISEMAKESNKLDDMYSFFLQRVRHNLHIVLTINPTGLVFRQYLQIYPAIVNCCTVDWYENWPEEALCHVAKSYFSQSETFRNENVKVTLIPMTVNIHKNVSIIIEKYLKETKRHYYITPKSYLQFINTFSTMLRTTKEKMLSERACYHSGLTKILDGTSQIADMQDELLVLGPQIESKSKEIEELVAKLHKDALVVEQVRTLVKKDEEIMAAETKIVEGYAKQVTEELNTVLPSLEKALSALDALDKNHIAEVRVYTHPPPLVLTVMNAVCILLQKKPDWATAKLLLSDPGFLKKLITIDKDNLPEKVFLQLKKYVRSSDFNPVKVGLVSVACCSICQWILALDHYHIVKKFVDPKQAKVVEAEELLNRAHSKLDEKRRCLALVRRWQNAGLPHDQYSTENAIIIKHGQRWPLLIDPESQAYKWICQMEGTKLKQINATDANYLKTIEYSLQFGESVLLQSSTWASAWSALKPNPHFLPATCNIVTMINFTLTFHGLQNQLLSAVVNKEKPELEKQYCTLMESLSIDLVALHEYEQRSLQLLQKTTGHLLDDQALIENLQRTKITSSEIFQRVADSAATEVTIEGLRKAYIPIATRGAVLYFVISELVHINHVYQFSLNWFHKIFVDSIDNVKKSDISLSDSLSSTKISEYKVQSEETLTKSETEIDHFKIHIDDIIETLTYHTVSSAVFNKNKLCFAFLLCTAIMKNNYGENVFTNKLGFISENEWNFFLYSGMIANIKQPSISDCNECQCMSTQIPAFSLLCSSLSTYPQQWKDFLDSENVYDLISTCYRPLSQNVMLTLLLVPSVEIVPPDEGGHGGGIMTSEQRLEIGPIKVLRSEMLNHAVQIFVTEKLGTRYFQTGGINLKGMYEESDSTTPLILIHTHGEHYIVLKDCRTYLQSLPEVDSPEIFGMHHCAERQYLKAQAESFINSIVSTQPTYSTDIIRMGQDEIVLEVVSDILIRLPLTVENMEGESTNEYVSTEIVTLRSFMSGPIWAALVKATEDFYSITSSPLLPVLRQEIDRCNNLLYLIIRSLQELQQGIKGKIIFTKRLEELYNSILKGRVADLWETNKPLGSWIDDLIIQVNFFAMWADHIITFMQARFNDLLVLQRQSKMPHHLDEYPDFHASYQGHPSCFWLPGFFFPHGFLIAVCQNYARLNKVTVDSLTFTHKVLPLTQDEDFSFNRKESILNKAFKEHSQYETGVKIYGLYIDGASWNPNTQALDEPELHRRYYPLPDIQFLPQSITLSPSYCGEEDQLLYKCPLYKTPQRTGMLSSMGESINFVTEVNLPSLVTPSHWIMRGVALLCQLDN</sequence>
<dbReference type="InterPro" id="IPR043160">
    <property type="entry name" value="Dynein_C_barrel"/>
</dbReference>
<dbReference type="InterPro" id="IPR043157">
    <property type="entry name" value="Dynein_AAA1S"/>
</dbReference>
<evidence type="ECO:0000256" key="12">
    <source>
        <dbReference type="ARBA" id="ARBA00023212"/>
    </source>
</evidence>
<evidence type="ECO:0000313" key="23">
    <source>
        <dbReference type="Ensembl" id="ENSPTXP00000018589.1"/>
    </source>
</evidence>
<comment type="similarity">
    <text evidence="3">Belongs to the dynein heavy chain family.</text>
</comment>
<dbReference type="InterPro" id="IPR035699">
    <property type="entry name" value="AAA_6"/>
</dbReference>
<evidence type="ECO:0000259" key="17">
    <source>
        <dbReference type="Pfam" id="PF12774"/>
    </source>
</evidence>
<evidence type="ECO:0000256" key="3">
    <source>
        <dbReference type="ARBA" id="ARBA00008887"/>
    </source>
</evidence>
<keyword evidence="10" id="KW-0969">Cilium</keyword>
<dbReference type="GO" id="GO:0005929">
    <property type="term" value="C:cilium"/>
    <property type="evidence" value="ECO:0007669"/>
    <property type="project" value="UniProtKB-SubCell"/>
</dbReference>
<dbReference type="FunFam" id="1.10.8.710:FF:000001">
    <property type="entry name" value="Dynein axonemal heavy chain 2"/>
    <property type="match status" value="1"/>
</dbReference>
<dbReference type="Gene3D" id="1.20.920.30">
    <property type="match status" value="1"/>
</dbReference>
<keyword evidence="8" id="KW-0243">Dynein</keyword>
<feature type="domain" description="Dynein heavy chain ATP-binding dynein motor region" evidence="20">
    <location>
        <begin position="1945"/>
        <end position="2021"/>
    </location>
</feature>
<proteinExistence type="inferred from homology"/>
<dbReference type="Gene3D" id="6.10.140.1060">
    <property type="match status" value="1"/>
</dbReference>
<dbReference type="Gene3D" id="1.20.1270.280">
    <property type="match status" value="1"/>
</dbReference>
<organism evidence="23 24">
    <name type="scientific">Pseudonaja textilis</name>
    <name type="common">Eastern brown snake</name>
    <dbReference type="NCBI Taxonomy" id="8673"/>
    <lineage>
        <taxon>Eukaryota</taxon>
        <taxon>Metazoa</taxon>
        <taxon>Chordata</taxon>
        <taxon>Craniata</taxon>
        <taxon>Vertebrata</taxon>
        <taxon>Euteleostomi</taxon>
        <taxon>Lepidosauria</taxon>
        <taxon>Squamata</taxon>
        <taxon>Bifurcata</taxon>
        <taxon>Unidentata</taxon>
        <taxon>Episquamata</taxon>
        <taxon>Toxicofera</taxon>
        <taxon>Serpentes</taxon>
        <taxon>Colubroidea</taxon>
        <taxon>Elapidae</taxon>
        <taxon>Hydrophiinae</taxon>
        <taxon>Pseudonaja</taxon>
    </lineage>
</organism>
<accession>A0A670Z5Z7</accession>
<keyword evidence="15" id="KW-0812">Transmembrane</keyword>
<dbReference type="GO" id="GO:0030286">
    <property type="term" value="C:dynein complex"/>
    <property type="evidence" value="ECO:0007669"/>
    <property type="project" value="UniProtKB-KW"/>
</dbReference>
<evidence type="ECO:0000313" key="24">
    <source>
        <dbReference type="Proteomes" id="UP000472273"/>
    </source>
</evidence>
<feature type="domain" description="Dynein heavy chain hydrolytic ATP-binding dynein motor region" evidence="17">
    <location>
        <begin position="646"/>
        <end position="707"/>
    </location>
</feature>
<evidence type="ECO:0000256" key="7">
    <source>
        <dbReference type="ARBA" id="ARBA00022840"/>
    </source>
</evidence>
<dbReference type="FunFam" id="3.40.50.300:FF:000038">
    <property type="entry name" value="Dynein heavy chain 5, axonemal"/>
    <property type="match status" value="1"/>
</dbReference>
<keyword evidence="11" id="KW-0505">Motor protein</keyword>
<evidence type="ECO:0000259" key="18">
    <source>
        <dbReference type="Pfam" id="PF12777"/>
    </source>
</evidence>
<dbReference type="Pfam" id="PF18199">
    <property type="entry name" value="Dynein_C"/>
    <property type="match status" value="1"/>
</dbReference>
<dbReference type="Gene3D" id="1.10.8.1220">
    <property type="match status" value="1"/>
</dbReference>
<dbReference type="Pfam" id="PF12775">
    <property type="entry name" value="AAA_7"/>
    <property type="match status" value="1"/>
</dbReference>
<feature type="domain" description="Dynein heavy chain hydrolytic ATP-binding dynein motor region" evidence="17">
    <location>
        <begin position="718"/>
        <end position="907"/>
    </location>
</feature>
<evidence type="ECO:0000259" key="20">
    <source>
        <dbReference type="Pfam" id="PF12781"/>
    </source>
</evidence>
<dbReference type="Gene3D" id="1.20.920.20">
    <property type="match status" value="1"/>
</dbReference>
<comment type="subcellular location">
    <subcellularLocation>
        <location evidence="1">Cell projection</location>
        <location evidence="1">Cilium</location>
    </subcellularLocation>
    <subcellularLocation>
        <location evidence="2">Cytoplasm</location>
        <location evidence="2">Cytoskeleton</location>
    </subcellularLocation>
</comment>
<evidence type="ECO:0000256" key="1">
    <source>
        <dbReference type="ARBA" id="ARBA00004138"/>
    </source>
</evidence>
<dbReference type="Gene3D" id="1.20.58.1120">
    <property type="match status" value="1"/>
</dbReference>
<keyword evidence="7" id="KW-0067">ATP-binding</keyword>
<dbReference type="InterPro" id="IPR041466">
    <property type="entry name" value="Dynein_AAA5_ext"/>
</dbReference>
<evidence type="ECO:0000259" key="22">
    <source>
        <dbReference type="Pfam" id="PF18199"/>
    </source>
</evidence>
<dbReference type="Ensembl" id="ENSPTXT00000019150.1">
    <property type="protein sequence ID" value="ENSPTXP00000018589.1"/>
    <property type="gene ID" value="ENSPTXG00000012815.1"/>
</dbReference>
<keyword evidence="24" id="KW-1185">Reference proteome</keyword>
<dbReference type="OMA" id="PHLMKCF"/>
<feature type="transmembrane region" description="Helical" evidence="15">
    <location>
        <begin position="702"/>
        <end position="721"/>
    </location>
</feature>
<reference evidence="23" key="1">
    <citation type="submission" date="2025-08" db="UniProtKB">
        <authorList>
            <consortium name="Ensembl"/>
        </authorList>
    </citation>
    <scope>IDENTIFICATION</scope>
</reference>
<dbReference type="Gene3D" id="3.40.50.300">
    <property type="entry name" value="P-loop containing nucleotide triphosphate hydrolases"/>
    <property type="match status" value="5"/>
</dbReference>
<evidence type="ECO:0000256" key="6">
    <source>
        <dbReference type="ARBA" id="ARBA00022741"/>
    </source>
</evidence>
<feature type="domain" description="Dynein heavy chain coiled coil stalk" evidence="18">
    <location>
        <begin position="1709"/>
        <end position="1938"/>
    </location>
</feature>
<dbReference type="GO" id="GO:0051959">
    <property type="term" value="F:dynein light intermediate chain binding"/>
    <property type="evidence" value="ECO:0007669"/>
    <property type="project" value="InterPro"/>
</dbReference>
<feature type="region of interest" description="Disordered" evidence="14">
    <location>
        <begin position="1185"/>
        <end position="1204"/>
    </location>
</feature>
<feature type="signal peptide" evidence="16">
    <location>
        <begin position="1"/>
        <end position="17"/>
    </location>
</feature>
<keyword evidence="4" id="KW-0963">Cytoplasm</keyword>
<dbReference type="GO" id="GO:0007018">
    <property type="term" value="P:microtubule-based movement"/>
    <property type="evidence" value="ECO:0007669"/>
    <property type="project" value="InterPro"/>
</dbReference>
<feature type="domain" description="Dynein heavy chain AAA 5 extension" evidence="21">
    <location>
        <begin position="1129"/>
        <end position="1303"/>
    </location>
</feature>
<evidence type="ECO:0000256" key="2">
    <source>
        <dbReference type="ARBA" id="ARBA00004245"/>
    </source>
</evidence>
<feature type="domain" description="Dynein heavy chain ATP-binding dynein motor region" evidence="20">
    <location>
        <begin position="2032"/>
        <end position="2129"/>
    </location>
</feature>
<dbReference type="GO" id="GO:0005874">
    <property type="term" value="C:microtubule"/>
    <property type="evidence" value="ECO:0007669"/>
    <property type="project" value="UniProtKB-KW"/>
</dbReference>
<evidence type="ECO:0000256" key="13">
    <source>
        <dbReference type="ARBA" id="ARBA00023273"/>
    </source>
</evidence>
<keyword evidence="13" id="KW-0966">Cell projection</keyword>
<dbReference type="PANTHER" id="PTHR22878">
    <property type="entry name" value="DYNEIN HEAVY CHAIN 6, AXONEMAL-LIKE-RELATED"/>
    <property type="match status" value="1"/>
</dbReference>
<evidence type="ECO:0000256" key="10">
    <source>
        <dbReference type="ARBA" id="ARBA00023069"/>
    </source>
</evidence>
<feature type="chain" id="PRO_5025607986" description="Dynein heavy chain 14, axonemal" evidence="16">
    <location>
        <begin position="18"/>
        <end position="2872"/>
    </location>
</feature>
<evidence type="ECO:0000256" key="5">
    <source>
        <dbReference type="ARBA" id="ARBA00022701"/>
    </source>
</evidence>
<evidence type="ECO:0000259" key="21">
    <source>
        <dbReference type="Pfam" id="PF17852"/>
    </source>
</evidence>
<dbReference type="Pfam" id="PF12774">
    <property type="entry name" value="AAA_6"/>
    <property type="match status" value="2"/>
</dbReference>
<dbReference type="InterPro" id="IPR041228">
    <property type="entry name" value="Dynein_C"/>
</dbReference>